<evidence type="ECO:0000313" key="1">
    <source>
        <dbReference type="EMBL" id="EDO7279423.1"/>
    </source>
</evidence>
<keyword evidence="1" id="KW-0032">Aminotransferase</keyword>
<reference evidence="1" key="1">
    <citation type="submission" date="2019-11" db="EMBL/GenBank/DDBJ databases">
        <authorList>
            <consortium name="NARMS: The National Antimicrobial Resistance Monitoring System"/>
        </authorList>
    </citation>
    <scope>NUCLEOTIDE SEQUENCE</scope>
    <source>
        <strain evidence="1">FSIS11925848</strain>
    </source>
</reference>
<gene>
    <name evidence="1" type="ORF">GJO18_09040</name>
</gene>
<accession>A0A6C7XKJ8</accession>
<comment type="caution">
    <text evidence="1">The sequence shown here is derived from an EMBL/GenBank/DDBJ whole genome shotgun (WGS) entry which is preliminary data.</text>
</comment>
<name>A0A6C7XKJ8_CAMCO</name>
<protein>
    <submittedName>
        <fullName evidence="1">Pyridoxal phosphate-dependent aminotransferase family protein</fullName>
    </submittedName>
</protein>
<sequence>MSLKNILETLEKNHNLRKLTSLKHEGNFVFKEGKKLLNLAGNDYL</sequence>
<proteinExistence type="predicted"/>
<dbReference type="AlphaFoldDB" id="A0A6C7XKJ8"/>
<dbReference type="GO" id="GO:0008483">
    <property type="term" value="F:transaminase activity"/>
    <property type="evidence" value="ECO:0007669"/>
    <property type="project" value="UniProtKB-KW"/>
</dbReference>
<keyword evidence="1" id="KW-0808">Transferase</keyword>
<organism evidence="1">
    <name type="scientific">Campylobacter coli</name>
    <dbReference type="NCBI Taxonomy" id="195"/>
    <lineage>
        <taxon>Bacteria</taxon>
        <taxon>Pseudomonadati</taxon>
        <taxon>Campylobacterota</taxon>
        <taxon>Epsilonproteobacteria</taxon>
        <taxon>Campylobacterales</taxon>
        <taxon>Campylobacteraceae</taxon>
        <taxon>Campylobacter</taxon>
    </lineage>
</organism>
<feature type="non-terminal residue" evidence="1">
    <location>
        <position position="45"/>
    </location>
</feature>
<dbReference type="EMBL" id="AANGTZ010000068">
    <property type="protein sequence ID" value="EDO7279423.1"/>
    <property type="molecule type" value="Genomic_DNA"/>
</dbReference>